<accession>A0ABT6SIY4</accession>
<feature type="transmembrane region" description="Helical" evidence="1">
    <location>
        <begin position="21"/>
        <end position="39"/>
    </location>
</feature>
<proteinExistence type="predicted"/>
<name>A0ABT6SIY4_9ACTN</name>
<keyword evidence="3" id="KW-1185">Reference proteome</keyword>
<dbReference type="EMBL" id="JASCIQ010000041">
    <property type="protein sequence ID" value="MDI3408156.1"/>
    <property type="molecule type" value="Genomic_DNA"/>
</dbReference>
<keyword evidence="1" id="KW-0812">Transmembrane</keyword>
<sequence length="225" mass="23396">MSYGYPQPPAPAPAAPQGGNGLAVAGLVLGIIGLVVSLIPVLNVVVWPLAILAVIFGGVGLARSSKVGKGKGAAITGLVTGILSVIMFFVINAAFVGAVDEAAKNIDKDIQREQQSQEADNRRAADKDVEITSCAVKDTEFGGQELDVSLKVTNNGDDRASYFIEGEVTDQDGNQVTTINSVVSDLNHGSSKKENSVALAFGDDLKGVTKTTCKILDVDRNAVLQ</sequence>
<evidence type="ECO:0000313" key="3">
    <source>
        <dbReference type="Proteomes" id="UP001223978"/>
    </source>
</evidence>
<evidence type="ECO:0000256" key="1">
    <source>
        <dbReference type="SAM" id="Phobius"/>
    </source>
</evidence>
<feature type="transmembrane region" description="Helical" evidence="1">
    <location>
        <begin position="45"/>
        <end position="62"/>
    </location>
</feature>
<keyword evidence="1" id="KW-1133">Transmembrane helix</keyword>
<comment type="caution">
    <text evidence="2">The sequence shown here is derived from an EMBL/GenBank/DDBJ whole genome shotgun (WGS) entry which is preliminary data.</text>
</comment>
<evidence type="ECO:0000313" key="2">
    <source>
        <dbReference type="EMBL" id="MDI3408156.1"/>
    </source>
</evidence>
<keyword evidence="1" id="KW-0472">Membrane</keyword>
<reference evidence="2 3" key="1">
    <citation type="submission" date="2023-05" db="EMBL/GenBank/DDBJ databases">
        <title>Draft genome sequence of Streptomyces sp. B-S-A6 isolated from a cave soil in Thailand.</title>
        <authorList>
            <person name="Chamroensaksri N."/>
            <person name="Muangham S."/>
        </authorList>
    </citation>
    <scope>NUCLEOTIDE SEQUENCE [LARGE SCALE GENOMIC DNA]</scope>
    <source>
        <strain evidence="2 3">B-S-A6</strain>
    </source>
</reference>
<dbReference type="RefSeq" id="WP_282546062.1">
    <property type="nucleotide sequence ID" value="NZ_JASCIQ010000041.1"/>
</dbReference>
<feature type="transmembrane region" description="Helical" evidence="1">
    <location>
        <begin position="74"/>
        <end position="99"/>
    </location>
</feature>
<dbReference type="Proteomes" id="UP001223978">
    <property type="component" value="Unassembled WGS sequence"/>
</dbReference>
<gene>
    <name evidence="2" type="ORF">QIS96_30610</name>
</gene>
<organism evidence="2 3">
    <name type="scientific">Streptomyces cavernicola</name>
    <dbReference type="NCBI Taxonomy" id="3043613"/>
    <lineage>
        <taxon>Bacteria</taxon>
        <taxon>Bacillati</taxon>
        <taxon>Actinomycetota</taxon>
        <taxon>Actinomycetes</taxon>
        <taxon>Kitasatosporales</taxon>
        <taxon>Streptomycetaceae</taxon>
        <taxon>Streptomyces</taxon>
    </lineage>
</organism>
<protein>
    <submittedName>
        <fullName evidence="2">DUF4190 domain-containing protein</fullName>
    </submittedName>
</protein>